<accession>A0AAD7ERC8</accession>
<dbReference type="GO" id="GO:0020037">
    <property type="term" value="F:heme binding"/>
    <property type="evidence" value="ECO:0007669"/>
    <property type="project" value="InterPro"/>
</dbReference>
<keyword evidence="7 13" id="KW-0479">Metal-binding</keyword>
<dbReference type="GO" id="GO:0016020">
    <property type="term" value="C:membrane"/>
    <property type="evidence" value="ECO:0007669"/>
    <property type="project" value="UniProtKB-SubCell"/>
</dbReference>
<dbReference type="PRINTS" id="PR00385">
    <property type="entry name" value="P450"/>
</dbReference>
<dbReference type="InterPro" id="IPR002403">
    <property type="entry name" value="Cyt_P450_E_grp-IV"/>
</dbReference>
<dbReference type="InterPro" id="IPR050121">
    <property type="entry name" value="Cytochrome_P450_monoxygenase"/>
</dbReference>
<comment type="subcellular location">
    <subcellularLocation>
        <location evidence="2">Membrane</location>
    </subcellularLocation>
</comment>
<sequence length="518" mass="57432">MLLNLLFSLVGSLGVYALYQIFRLIYQSPLKLLPGPKSAHLLYGNLSTVLLSNSTVRSSLFSVCSIPTSRRKGFFGLTQLYTTDTKALNHFLTNSYIYQKAELSRYFLSRIVGPGVLVAEGDAHRRQNPAFGAPQVRELTEIFVQKSVELRDIWSAQTAGSGTARVDVLAWLSKATLDMIGLAGRFNSLASEEQTELAAAFATTVEASQEMVPLRIVQAWIPAFRFLSKLDRALEKPQAVMQRIGLLLIQKSKDEMAQNGTFETGRSRDLLSLLVRANTAKDLPASQRLSDEDVLAQVPTFLVAGHETTATTWALFALTQNLAAQTRLRNELLEVGTDEPTMDELNALQYLDCVVRETLRLHAPVPLTRRVATQDDIVPLDKPFTDIHGNVHETIRVTKGQSIVIPILAVNRDPAIWGPDSTEFIPERWESGISTPIPGIWGHMLSFLGGPRACIGYRFSLIEMKALLFTLVRAFEFELAVPIADIQKKTAIVQRPMVRSEPAAGDQMPLIIKPYICS</sequence>
<evidence type="ECO:0000256" key="13">
    <source>
        <dbReference type="PIRSR" id="PIRSR602403-1"/>
    </source>
</evidence>
<dbReference type="InterPro" id="IPR001128">
    <property type="entry name" value="Cyt_P450"/>
</dbReference>
<comment type="pathway">
    <text evidence="3">Secondary metabolite biosynthesis; terpenoid biosynthesis.</text>
</comment>
<name>A0AAD7ERC8_9AGAR</name>
<dbReference type="CDD" id="cd11069">
    <property type="entry name" value="CYP_FUM15-like"/>
    <property type="match status" value="1"/>
</dbReference>
<evidence type="ECO:0000313" key="15">
    <source>
        <dbReference type="Proteomes" id="UP001218218"/>
    </source>
</evidence>
<evidence type="ECO:0000256" key="2">
    <source>
        <dbReference type="ARBA" id="ARBA00004370"/>
    </source>
</evidence>
<dbReference type="Pfam" id="PF00067">
    <property type="entry name" value="p450"/>
    <property type="match status" value="1"/>
</dbReference>
<dbReference type="PRINTS" id="PR00465">
    <property type="entry name" value="EP450IV"/>
</dbReference>
<reference evidence="14" key="1">
    <citation type="submission" date="2023-03" db="EMBL/GenBank/DDBJ databases">
        <title>Massive genome expansion in bonnet fungi (Mycena s.s.) driven by repeated elements and novel gene families across ecological guilds.</title>
        <authorList>
            <consortium name="Lawrence Berkeley National Laboratory"/>
            <person name="Harder C.B."/>
            <person name="Miyauchi S."/>
            <person name="Viragh M."/>
            <person name="Kuo A."/>
            <person name="Thoen E."/>
            <person name="Andreopoulos B."/>
            <person name="Lu D."/>
            <person name="Skrede I."/>
            <person name="Drula E."/>
            <person name="Henrissat B."/>
            <person name="Morin E."/>
            <person name="Kohler A."/>
            <person name="Barry K."/>
            <person name="LaButti K."/>
            <person name="Morin E."/>
            <person name="Salamov A."/>
            <person name="Lipzen A."/>
            <person name="Mereny Z."/>
            <person name="Hegedus B."/>
            <person name="Baldrian P."/>
            <person name="Stursova M."/>
            <person name="Weitz H."/>
            <person name="Taylor A."/>
            <person name="Grigoriev I.V."/>
            <person name="Nagy L.G."/>
            <person name="Martin F."/>
            <person name="Kauserud H."/>
        </authorList>
    </citation>
    <scope>NUCLEOTIDE SEQUENCE</scope>
    <source>
        <strain evidence="14">CBHHK002</strain>
    </source>
</reference>
<evidence type="ECO:0000256" key="4">
    <source>
        <dbReference type="ARBA" id="ARBA00010617"/>
    </source>
</evidence>
<keyword evidence="12" id="KW-0472">Membrane</keyword>
<dbReference type="GO" id="GO:0005506">
    <property type="term" value="F:iron ion binding"/>
    <property type="evidence" value="ECO:0007669"/>
    <property type="project" value="InterPro"/>
</dbReference>
<feature type="binding site" description="axial binding residue" evidence="13">
    <location>
        <position position="454"/>
    </location>
    <ligand>
        <name>heme</name>
        <dbReference type="ChEBI" id="CHEBI:30413"/>
    </ligand>
    <ligandPart>
        <name>Fe</name>
        <dbReference type="ChEBI" id="CHEBI:18248"/>
    </ligandPart>
</feature>
<keyword evidence="9" id="KW-0560">Oxidoreductase</keyword>
<proteinExistence type="inferred from homology"/>
<protein>
    <submittedName>
        <fullName evidence="14">Cytochrome P450</fullName>
    </submittedName>
</protein>
<evidence type="ECO:0000256" key="12">
    <source>
        <dbReference type="ARBA" id="ARBA00023136"/>
    </source>
</evidence>
<keyword evidence="6" id="KW-0812">Transmembrane</keyword>
<comment type="similarity">
    <text evidence="4">Belongs to the cytochrome P450 family.</text>
</comment>
<evidence type="ECO:0000256" key="6">
    <source>
        <dbReference type="ARBA" id="ARBA00022692"/>
    </source>
</evidence>
<organism evidence="14 15">
    <name type="scientific">Mycena albidolilacea</name>
    <dbReference type="NCBI Taxonomy" id="1033008"/>
    <lineage>
        <taxon>Eukaryota</taxon>
        <taxon>Fungi</taxon>
        <taxon>Dikarya</taxon>
        <taxon>Basidiomycota</taxon>
        <taxon>Agaricomycotina</taxon>
        <taxon>Agaricomycetes</taxon>
        <taxon>Agaricomycetidae</taxon>
        <taxon>Agaricales</taxon>
        <taxon>Marasmiineae</taxon>
        <taxon>Mycenaceae</taxon>
        <taxon>Mycena</taxon>
    </lineage>
</organism>
<comment type="cofactor">
    <cofactor evidence="1 13">
        <name>heme</name>
        <dbReference type="ChEBI" id="CHEBI:30413"/>
    </cofactor>
</comment>
<dbReference type="Proteomes" id="UP001218218">
    <property type="component" value="Unassembled WGS sequence"/>
</dbReference>
<evidence type="ECO:0000313" key="14">
    <source>
        <dbReference type="EMBL" id="KAJ7348265.1"/>
    </source>
</evidence>
<evidence type="ECO:0000256" key="3">
    <source>
        <dbReference type="ARBA" id="ARBA00004721"/>
    </source>
</evidence>
<dbReference type="Gene3D" id="1.10.630.10">
    <property type="entry name" value="Cytochrome P450"/>
    <property type="match status" value="1"/>
</dbReference>
<dbReference type="PANTHER" id="PTHR24305">
    <property type="entry name" value="CYTOCHROME P450"/>
    <property type="match status" value="1"/>
</dbReference>
<dbReference type="GO" id="GO:0016705">
    <property type="term" value="F:oxidoreductase activity, acting on paired donors, with incorporation or reduction of molecular oxygen"/>
    <property type="evidence" value="ECO:0007669"/>
    <property type="project" value="InterPro"/>
</dbReference>
<evidence type="ECO:0000256" key="7">
    <source>
        <dbReference type="ARBA" id="ARBA00022723"/>
    </source>
</evidence>
<dbReference type="GO" id="GO:0004497">
    <property type="term" value="F:monooxygenase activity"/>
    <property type="evidence" value="ECO:0007669"/>
    <property type="project" value="UniProtKB-KW"/>
</dbReference>
<dbReference type="EMBL" id="JARIHO010000017">
    <property type="protein sequence ID" value="KAJ7348265.1"/>
    <property type="molecule type" value="Genomic_DNA"/>
</dbReference>
<keyword evidence="15" id="KW-1185">Reference proteome</keyword>
<keyword evidence="8" id="KW-1133">Transmembrane helix</keyword>
<dbReference type="PANTHER" id="PTHR24305:SF166">
    <property type="entry name" value="CYTOCHROME P450 12A4, MITOCHONDRIAL-RELATED"/>
    <property type="match status" value="1"/>
</dbReference>
<keyword evidence="11" id="KW-0503">Monooxygenase</keyword>
<dbReference type="AlphaFoldDB" id="A0AAD7ERC8"/>
<comment type="caution">
    <text evidence="14">The sequence shown here is derived from an EMBL/GenBank/DDBJ whole genome shotgun (WGS) entry which is preliminary data.</text>
</comment>
<dbReference type="InterPro" id="IPR036396">
    <property type="entry name" value="Cyt_P450_sf"/>
</dbReference>
<evidence type="ECO:0000256" key="8">
    <source>
        <dbReference type="ARBA" id="ARBA00022989"/>
    </source>
</evidence>
<gene>
    <name evidence="14" type="ORF">DFH08DRAFT_698126</name>
</gene>
<keyword evidence="10 13" id="KW-0408">Iron</keyword>
<evidence type="ECO:0000256" key="10">
    <source>
        <dbReference type="ARBA" id="ARBA00023004"/>
    </source>
</evidence>
<evidence type="ECO:0000256" key="9">
    <source>
        <dbReference type="ARBA" id="ARBA00023002"/>
    </source>
</evidence>
<evidence type="ECO:0000256" key="1">
    <source>
        <dbReference type="ARBA" id="ARBA00001971"/>
    </source>
</evidence>
<dbReference type="SUPFAM" id="SSF48264">
    <property type="entry name" value="Cytochrome P450"/>
    <property type="match status" value="1"/>
</dbReference>
<evidence type="ECO:0000256" key="5">
    <source>
        <dbReference type="ARBA" id="ARBA00022617"/>
    </source>
</evidence>
<keyword evidence="5 13" id="KW-0349">Heme</keyword>
<evidence type="ECO:0000256" key="11">
    <source>
        <dbReference type="ARBA" id="ARBA00023033"/>
    </source>
</evidence>